<dbReference type="InterPro" id="IPR014508">
    <property type="entry name" value="UCP020555_TPR-like"/>
</dbReference>
<dbReference type="PIRSF" id="PIRSF020555">
    <property type="entry name" value="UCP020555"/>
    <property type="match status" value="1"/>
</dbReference>
<reference evidence="2 3" key="1">
    <citation type="submission" date="2017-05" db="EMBL/GenBank/DDBJ databases">
        <authorList>
            <person name="Varghese N."/>
            <person name="Submissions S."/>
        </authorList>
    </citation>
    <scope>NUCLEOTIDE SEQUENCE [LARGE SCALE GENOMIC DNA]</scope>
    <source>
        <strain evidence="2 3">DSM 26001</strain>
    </source>
</reference>
<evidence type="ECO:0000256" key="1">
    <source>
        <dbReference type="SAM" id="SignalP"/>
    </source>
</evidence>
<keyword evidence="3" id="KW-1185">Reference proteome</keyword>
<feature type="chain" id="PRO_5045777985" description="Lipoprotein" evidence="1">
    <location>
        <begin position="24"/>
        <end position="123"/>
    </location>
</feature>
<evidence type="ECO:0000313" key="3">
    <source>
        <dbReference type="Proteomes" id="UP001158049"/>
    </source>
</evidence>
<proteinExistence type="predicted"/>
<evidence type="ECO:0008006" key="4">
    <source>
        <dbReference type="Google" id="ProtNLM"/>
    </source>
</evidence>
<feature type="signal peptide" evidence="1">
    <location>
        <begin position="1"/>
        <end position="23"/>
    </location>
</feature>
<accession>A0ABY1QRQ3</accession>
<organism evidence="2 3">
    <name type="scientific">Noviherbaspirillum suwonense</name>
    <dbReference type="NCBI Taxonomy" id="1224511"/>
    <lineage>
        <taxon>Bacteria</taxon>
        <taxon>Pseudomonadati</taxon>
        <taxon>Pseudomonadota</taxon>
        <taxon>Betaproteobacteria</taxon>
        <taxon>Burkholderiales</taxon>
        <taxon>Oxalobacteraceae</taxon>
        <taxon>Noviherbaspirillum</taxon>
    </lineage>
</organism>
<protein>
    <recommendedName>
        <fullName evidence="4">Lipoprotein</fullName>
    </recommendedName>
</protein>
<keyword evidence="1" id="KW-0732">Signal</keyword>
<sequence length="123" mass="13704">MRIAYLLSAILPITLLSACVAPAKYNWGNYDGSLYGYYQDPTRLDAHLTEMESIIRSSEQTSRKVAPGIHAEYGYFLMQSGKAGEAVAQFEKEKTDWPESGQLMSIMIRQAEARSTKSSTAKD</sequence>
<dbReference type="Pfam" id="PF16068">
    <property type="entry name" value="DUF4810"/>
    <property type="match status" value="1"/>
</dbReference>
<dbReference type="Proteomes" id="UP001158049">
    <property type="component" value="Unassembled WGS sequence"/>
</dbReference>
<dbReference type="PROSITE" id="PS51257">
    <property type="entry name" value="PROKAR_LIPOPROTEIN"/>
    <property type="match status" value="1"/>
</dbReference>
<gene>
    <name evidence="2" type="ORF">SAMN06295970_12858</name>
</gene>
<evidence type="ECO:0000313" key="2">
    <source>
        <dbReference type="EMBL" id="SMP78315.1"/>
    </source>
</evidence>
<name>A0ABY1QRQ3_9BURK</name>
<dbReference type="EMBL" id="FXUL01000028">
    <property type="protein sequence ID" value="SMP78315.1"/>
    <property type="molecule type" value="Genomic_DNA"/>
</dbReference>
<comment type="caution">
    <text evidence="2">The sequence shown here is derived from an EMBL/GenBank/DDBJ whole genome shotgun (WGS) entry which is preliminary data.</text>
</comment>